<evidence type="ECO:0000313" key="2">
    <source>
        <dbReference type="EMBL" id="GDY48979.1"/>
    </source>
</evidence>
<organism evidence="2 3">
    <name type="scientific">Streptomyces antimycoticus</name>
    <dbReference type="NCBI Taxonomy" id="68175"/>
    <lineage>
        <taxon>Bacteria</taxon>
        <taxon>Bacillati</taxon>
        <taxon>Actinomycetota</taxon>
        <taxon>Actinomycetes</taxon>
        <taxon>Kitasatosporales</taxon>
        <taxon>Streptomycetaceae</taxon>
        <taxon>Streptomyces</taxon>
        <taxon>Streptomyces violaceusniger group</taxon>
    </lineage>
</organism>
<evidence type="ECO:0000313" key="3">
    <source>
        <dbReference type="Proteomes" id="UP000299290"/>
    </source>
</evidence>
<feature type="domain" description="Transposase IS110-like N-terminal" evidence="1">
    <location>
        <begin position="11"/>
        <end position="67"/>
    </location>
</feature>
<accession>A0A4D4KT02</accession>
<dbReference type="Pfam" id="PF01548">
    <property type="entry name" value="DEDD_Tnp_IS110"/>
    <property type="match status" value="1"/>
</dbReference>
<dbReference type="Proteomes" id="UP000299290">
    <property type="component" value="Unassembled WGS sequence"/>
</dbReference>
<dbReference type="EMBL" id="BJHV01000001">
    <property type="protein sequence ID" value="GDY48979.1"/>
    <property type="molecule type" value="Genomic_DNA"/>
</dbReference>
<name>A0A4D4KT02_9ACTN</name>
<keyword evidence="3" id="KW-1185">Reference proteome</keyword>
<evidence type="ECO:0000259" key="1">
    <source>
        <dbReference type="Pfam" id="PF01548"/>
    </source>
</evidence>
<dbReference type="InterPro" id="IPR002525">
    <property type="entry name" value="Transp_IS110-like_N"/>
</dbReference>
<gene>
    <name evidence="2" type="ORF">SANT12839_098610</name>
</gene>
<comment type="caution">
    <text evidence="2">The sequence shown here is derived from an EMBL/GenBank/DDBJ whole genome shotgun (WGS) entry which is preliminary data.</text>
</comment>
<dbReference type="AlphaFoldDB" id="A0A4D4KT02"/>
<dbReference type="GO" id="GO:0004803">
    <property type="term" value="F:transposase activity"/>
    <property type="evidence" value="ECO:0007669"/>
    <property type="project" value="InterPro"/>
</dbReference>
<reference evidence="2 3" key="1">
    <citation type="journal article" date="2020" name="Int. J. Syst. Evol. Microbiol.">
        <title>Reclassification of Streptomyces castelarensis and Streptomyces sporoclivatus as later heterotypic synonyms of Streptomyces antimycoticus.</title>
        <authorList>
            <person name="Komaki H."/>
            <person name="Tamura T."/>
        </authorList>
    </citation>
    <scope>NUCLEOTIDE SEQUENCE [LARGE SCALE GENOMIC DNA]</scope>
    <source>
        <strain evidence="2 3">NBRC 12839</strain>
    </source>
</reference>
<dbReference type="GO" id="GO:0003677">
    <property type="term" value="F:DNA binding"/>
    <property type="evidence" value="ECO:0007669"/>
    <property type="project" value="InterPro"/>
</dbReference>
<protein>
    <recommendedName>
        <fullName evidence="1">Transposase IS110-like N-terminal domain-containing protein</fullName>
    </recommendedName>
</protein>
<dbReference type="GO" id="GO:0006313">
    <property type="term" value="P:DNA transposition"/>
    <property type="evidence" value="ECO:0007669"/>
    <property type="project" value="InterPro"/>
</dbReference>
<sequence length="84" mass="9294">MIDTRDVAVFLGLDVGKGEHHATGMTPNGKQVVDKPLPNSEPKLRAVLDKLTAKYGRVLVVVDQRSRRADFGRFLRAKYVDGDS</sequence>
<proteinExistence type="predicted"/>